<dbReference type="AlphaFoldDB" id="A0A3S5A3H0"/>
<gene>
    <name evidence="2" type="ORF">PXEA_LOCUS4388</name>
</gene>
<keyword evidence="1" id="KW-0175">Coiled coil</keyword>
<sequence length="165" mass="18815">MEQEHSAQTQLEAELTRLSDQLQRLNHEANQLESSDLPAAQLEVKNAEIERQHVIANKEVAIEAVQTKVDDLRNRLRRVQEACAGASRLFCSLGLSNNMQGQQELIRRASEASQQLTKLVEQAETLRGSFDKLQPKLEDARQEVANHKVNITFYYDYAVWLLVCI</sequence>
<dbReference type="EMBL" id="CAAALY010010376">
    <property type="protein sequence ID" value="VEL10948.1"/>
    <property type="molecule type" value="Genomic_DNA"/>
</dbReference>
<organism evidence="2 3">
    <name type="scientific">Protopolystoma xenopodis</name>
    <dbReference type="NCBI Taxonomy" id="117903"/>
    <lineage>
        <taxon>Eukaryota</taxon>
        <taxon>Metazoa</taxon>
        <taxon>Spiralia</taxon>
        <taxon>Lophotrochozoa</taxon>
        <taxon>Platyhelminthes</taxon>
        <taxon>Monogenea</taxon>
        <taxon>Polyopisthocotylea</taxon>
        <taxon>Polystomatidea</taxon>
        <taxon>Polystomatidae</taxon>
        <taxon>Protopolystoma</taxon>
    </lineage>
</organism>
<comment type="caution">
    <text evidence="2">The sequence shown here is derived from an EMBL/GenBank/DDBJ whole genome shotgun (WGS) entry which is preliminary data.</text>
</comment>
<reference evidence="2" key="1">
    <citation type="submission" date="2018-11" db="EMBL/GenBank/DDBJ databases">
        <authorList>
            <consortium name="Pathogen Informatics"/>
        </authorList>
    </citation>
    <scope>NUCLEOTIDE SEQUENCE</scope>
</reference>
<keyword evidence="3" id="KW-1185">Reference proteome</keyword>
<dbReference type="Proteomes" id="UP000784294">
    <property type="component" value="Unassembled WGS sequence"/>
</dbReference>
<accession>A0A3S5A3H0</accession>
<evidence type="ECO:0000313" key="3">
    <source>
        <dbReference type="Proteomes" id="UP000784294"/>
    </source>
</evidence>
<evidence type="ECO:0000313" key="2">
    <source>
        <dbReference type="EMBL" id="VEL10948.1"/>
    </source>
</evidence>
<protein>
    <submittedName>
        <fullName evidence="2">Uncharacterized protein</fullName>
    </submittedName>
</protein>
<name>A0A3S5A3H0_9PLAT</name>
<proteinExistence type="predicted"/>
<evidence type="ECO:0000256" key="1">
    <source>
        <dbReference type="SAM" id="Coils"/>
    </source>
</evidence>
<feature type="coiled-coil region" evidence="1">
    <location>
        <begin position="1"/>
        <end position="126"/>
    </location>
</feature>